<feature type="compositionally biased region" description="Basic residues" evidence="1">
    <location>
        <begin position="166"/>
        <end position="180"/>
    </location>
</feature>
<reference evidence="2 3" key="1">
    <citation type="journal article" date="2012" name="Genome Biol.">
        <title>Genome and low-iron response of an oceanic diatom adapted to chronic iron limitation.</title>
        <authorList>
            <person name="Lommer M."/>
            <person name="Specht M."/>
            <person name="Roy A.S."/>
            <person name="Kraemer L."/>
            <person name="Andreson R."/>
            <person name="Gutowska M.A."/>
            <person name="Wolf J."/>
            <person name="Bergner S.V."/>
            <person name="Schilhabel M.B."/>
            <person name="Klostermeier U.C."/>
            <person name="Beiko R.G."/>
            <person name="Rosenstiel P."/>
            <person name="Hippler M."/>
            <person name="Laroche J."/>
        </authorList>
    </citation>
    <scope>NUCLEOTIDE SEQUENCE [LARGE SCALE GENOMIC DNA]</scope>
    <source>
        <strain evidence="2 3">CCMP1005</strain>
    </source>
</reference>
<feature type="compositionally biased region" description="Low complexity" evidence="1">
    <location>
        <begin position="181"/>
        <end position="196"/>
    </location>
</feature>
<feature type="non-terminal residue" evidence="2">
    <location>
        <position position="1"/>
    </location>
</feature>
<dbReference type="AlphaFoldDB" id="K0RKS0"/>
<organism evidence="2 3">
    <name type="scientific">Thalassiosira oceanica</name>
    <name type="common">Marine diatom</name>
    <dbReference type="NCBI Taxonomy" id="159749"/>
    <lineage>
        <taxon>Eukaryota</taxon>
        <taxon>Sar</taxon>
        <taxon>Stramenopiles</taxon>
        <taxon>Ochrophyta</taxon>
        <taxon>Bacillariophyta</taxon>
        <taxon>Coscinodiscophyceae</taxon>
        <taxon>Thalassiosirophycidae</taxon>
        <taxon>Thalassiosirales</taxon>
        <taxon>Thalassiosiraceae</taxon>
        <taxon>Thalassiosira</taxon>
    </lineage>
</organism>
<evidence type="ECO:0000313" key="2">
    <source>
        <dbReference type="EMBL" id="EJK54323.1"/>
    </source>
</evidence>
<name>K0RKS0_THAOC</name>
<sequence>PPNSRRPLRPPAPPDGGGGRISARTHVHRTRSRQPAPPSSDDGTRQLVLPRETVSTGARLLARATRTESGRAPTRDGTPRYLVATLLVSPCRELSTFRESSRTAVPALHSRTSSGDRRPEIAEDLKSLTRALREATFLLILTAGSGRSSALFSGSVSAWVSPWRATRRRPRGGGRRRSRRTTAGPPRRTRRAALSCRRPRPASPRLHPRRGTRPAAFGGSPSPPAPASRPPALRSPRRRTCPAAGRGGPGARRGIVRHPAAVSFKIPVAVPVVAFLDHQERRDDDVLRREAHPVPRQAGVSRKQPRQDRVDAAVEAGEVVLAVPRGVGAAKASMIDDTEMITEGGTVKRLCMCETGRVRRPASCRRRRLGPRSCSRAGPV</sequence>
<dbReference type="Proteomes" id="UP000266841">
    <property type="component" value="Unassembled WGS sequence"/>
</dbReference>
<accession>K0RKS0</accession>
<proteinExistence type="predicted"/>
<comment type="caution">
    <text evidence="2">The sequence shown here is derived from an EMBL/GenBank/DDBJ whole genome shotgun (WGS) entry which is preliminary data.</text>
</comment>
<protein>
    <submittedName>
        <fullName evidence="2">Uncharacterized protein</fullName>
    </submittedName>
</protein>
<feature type="compositionally biased region" description="Basic residues" evidence="1">
    <location>
        <begin position="23"/>
        <end position="32"/>
    </location>
</feature>
<gene>
    <name evidence="2" type="ORF">THAOC_26061</name>
</gene>
<evidence type="ECO:0000256" key="1">
    <source>
        <dbReference type="SAM" id="MobiDB-lite"/>
    </source>
</evidence>
<evidence type="ECO:0000313" key="3">
    <source>
        <dbReference type="Proteomes" id="UP000266841"/>
    </source>
</evidence>
<feature type="region of interest" description="Disordered" evidence="1">
    <location>
        <begin position="1"/>
        <end position="52"/>
    </location>
</feature>
<dbReference type="EMBL" id="AGNL01035992">
    <property type="protein sequence ID" value="EJK54323.1"/>
    <property type="molecule type" value="Genomic_DNA"/>
</dbReference>
<keyword evidence="3" id="KW-1185">Reference proteome</keyword>
<feature type="region of interest" description="Disordered" evidence="1">
    <location>
        <begin position="166"/>
        <end position="254"/>
    </location>
</feature>
<feature type="compositionally biased region" description="Pro residues" evidence="1">
    <location>
        <begin position="1"/>
        <end position="14"/>
    </location>
</feature>